<keyword evidence="5" id="KW-1185">Reference proteome</keyword>
<dbReference type="PROSITE" id="PS50235">
    <property type="entry name" value="USP_3"/>
    <property type="match status" value="1"/>
</dbReference>
<dbReference type="CDD" id="cd02662">
    <property type="entry name" value="Peptidase_C19F"/>
    <property type="match status" value="1"/>
</dbReference>
<feature type="compositionally biased region" description="Low complexity" evidence="1">
    <location>
        <begin position="461"/>
        <end position="478"/>
    </location>
</feature>
<feature type="compositionally biased region" description="Polar residues" evidence="1">
    <location>
        <begin position="500"/>
        <end position="528"/>
    </location>
</feature>
<sequence length="638" mass="70135">MPDKPLTIATYAAGASLAAITLVYVFAPTYLIDSDSNSARKKGVVGLLNPANDCFINSVLQALAGLTDLRVYLIREVHRRNIDEAWVYEEIVVDPARKSNPEWKNQSLQSGIVTKGLKSILDALNERPIYRKTISASGFVKVLETAFRQRISRQQQDAQEFLQIVAERLCDEYHAGRRAREAAKNKGTRIKSLSSDPLPLDGSAVEERLAGLALSGDGVDERTQSEIVPTIQADPPASDDGEEEGFPMEGAYESQIECQVCGFKTKPIHSTFCTLTLSVPQSKSSSLNACLDGFFKTEYVDDYRCERCRLVHAKKLLEAQLLRLKSESDKEAARESIEKIQQQIDTDPENPPPGVALPELRDAPTCRIAKHTRLTDFPKVLAIHLSRSIYDSHVSQKNLAKVSFPERLPIGGLLSQKKYKLLGAVTHKGSHHSGHYESFRRQNMNLPYSTTNAFQPSGIYTPSGIPTPIATPSPSATPLHKSTAPSPVTSTSDLLPRSSAEASSRVSTPSVATAESATIPRSSDQPAPTLSRKDRDIDAGSMRSVAASARSTISRLSQSAKNSSDSVFGKPKTSTSSAESASTPKPNGARHRRRKPNDRWWRISDDKVKEAKTSELLGMQREIYMLFYELEREGTAEP</sequence>
<dbReference type="PANTHER" id="PTHR24006:SF904">
    <property type="entry name" value="UBIQUITIN CARBOXYL-TERMINAL HYDROLASE 16"/>
    <property type="match status" value="1"/>
</dbReference>
<reference evidence="5" key="1">
    <citation type="submission" date="2019-06" db="EMBL/GenBank/DDBJ databases">
        <title>Draft genome sequence of the griseofulvin-producing fungus Xylaria cubensis strain G536.</title>
        <authorList>
            <person name="Mead M.E."/>
            <person name="Raja H.A."/>
            <person name="Steenwyk J.L."/>
            <person name="Knowles S.L."/>
            <person name="Oberlies N.H."/>
            <person name="Rokas A."/>
        </authorList>
    </citation>
    <scope>NUCLEOTIDE SEQUENCE [LARGE SCALE GENOMIC DNA]</scope>
    <source>
        <strain evidence="5">G536</strain>
    </source>
</reference>
<feature type="compositionally biased region" description="Polar residues" evidence="1">
    <location>
        <begin position="483"/>
        <end position="493"/>
    </location>
</feature>
<dbReference type="GO" id="GO:0005634">
    <property type="term" value="C:nucleus"/>
    <property type="evidence" value="ECO:0007669"/>
    <property type="project" value="TreeGrafter"/>
</dbReference>
<name>A0A553HN18_9PEZI</name>
<dbReference type="OrthoDB" id="2248014at2759"/>
<dbReference type="Proteomes" id="UP000319160">
    <property type="component" value="Unassembled WGS sequence"/>
</dbReference>
<dbReference type="InterPro" id="IPR038765">
    <property type="entry name" value="Papain-like_cys_pep_sf"/>
</dbReference>
<dbReference type="GO" id="GO:0005829">
    <property type="term" value="C:cytosol"/>
    <property type="evidence" value="ECO:0007669"/>
    <property type="project" value="TreeGrafter"/>
</dbReference>
<evidence type="ECO:0000259" key="3">
    <source>
        <dbReference type="PROSITE" id="PS50235"/>
    </source>
</evidence>
<protein>
    <recommendedName>
        <fullName evidence="3">USP domain-containing protein</fullName>
    </recommendedName>
</protein>
<proteinExistence type="predicted"/>
<feature type="compositionally biased region" description="Low complexity" evidence="1">
    <location>
        <begin position="570"/>
        <end position="586"/>
    </location>
</feature>
<keyword evidence="2" id="KW-1133">Transmembrane helix</keyword>
<dbReference type="Gene3D" id="3.90.70.10">
    <property type="entry name" value="Cysteine proteinases"/>
    <property type="match status" value="1"/>
</dbReference>
<evidence type="ECO:0000256" key="2">
    <source>
        <dbReference type="SAM" id="Phobius"/>
    </source>
</evidence>
<dbReference type="AlphaFoldDB" id="A0A553HN18"/>
<gene>
    <name evidence="4" type="ORF">FHL15_009763</name>
</gene>
<dbReference type="GO" id="GO:0016579">
    <property type="term" value="P:protein deubiquitination"/>
    <property type="evidence" value="ECO:0007669"/>
    <property type="project" value="InterPro"/>
</dbReference>
<feature type="region of interest" description="Disordered" evidence="1">
    <location>
        <begin position="457"/>
        <end position="602"/>
    </location>
</feature>
<dbReference type="GO" id="GO:0004843">
    <property type="term" value="F:cysteine-type deubiquitinase activity"/>
    <property type="evidence" value="ECO:0007669"/>
    <property type="project" value="InterPro"/>
</dbReference>
<dbReference type="InterPro" id="IPR050164">
    <property type="entry name" value="Peptidase_C19"/>
</dbReference>
<evidence type="ECO:0000313" key="5">
    <source>
        <dbReference type="Proteomes" id="UP000319160"/>
    </source>
</evidence>
<dbReference type="InterPro" id="IPR018200">
    <property type="entry name" value="USP_CS"/>
</dbReference>
<keyword evidence="2" id="KW-0812">Transmembrane</keyword>
<organism evidence="4 5">
    <name type="scientific">Xylaria flabelliformis</name>
    <dbReference type="NCBI Taxonomy" id="2512241"/>
    <lineage>
        <taxon>Eukaryota</taxon>
        <taxon>Fungi</taxon>
        <taxon>Dikarya</taxon>
        <taxon>Ascomycota</taxon>
        <taxon>Pezizomycotina</taxon>
        <taxon>Sordariomycetes</taxon>
        <taxon>Xylariomycetidae</taxon>
        <taxon>Xylariales</taxon>
        <taxon>Xylariaceae</taxon>
        <taxon>Xylaria</taxon>
    </lineage>
</organism>
<dbReference type="SUPFAM" id="SSF54001">
    <property type="entry name" value="Cysteine proteinases"/>
    <property type="match status" value="1"/>
</dbReference>
<feature type="region of interest" description="Disordered" evidence="1">
    <location>
        <begin position="333"/>
        <end position="352"/>
    </location>
</feature>
<dbReference type="PROSITE" id="PS00972">
    <property type="entry name" value="USP_1"/>
    <property type="match status" value="1"/>
</dbReference>
<feature type="domain" description="USP" evidence="3">
    <location>
        <begin position="45"/>
        <end position="631"/>
    </location>
</feature>
<dbReference type="PANTHER" id="PTHR24006">
    <property type="entry name" value="UBIQUITIN CARBOXYL-TERMINAL HYDROLASE"/>
    <property type="match status" value="1"/>
</dbReference>
<keyword evidence="2" id="KW-0472">Membrane</keyword>
<feature type="compositionally biased region" description="Polar residues" evidence="1">
    <location>
        <begin position="549"/>
        <end position="566"/>
    </location>
</feature>
<evidence type="ECO:0000313" key="4">
    <source>
        <dbReference type="EMBL" id="TRX89326.1"/>
    </source>
</evidence>
<evidence type="ECO:0000256" key="1">
    <source>
        <dbReference type="SAM" id="MobiDB-lite"/>
    </source>
</evidence>
<accession>A0A553HN18</accession>
<dbReference type="STRING" id="2512241.A0A553HN18"/>
<dbReference type="InterPro" id="IPR028889">
    <property type="entry name" value="USP"/>
</dbReference>
<comment type="caution">
    <text evidence="4">The sequence shown here is derived from an EMBL/GenBank/DDBJ whole genome shotgun (WGS) entry which is preliminary data.</text>
</comment>
<dbReference type="EMBL" id="VFLP01000069">
    <property type="protein sequence ID" value="TRX89326.1"/>
    <property type="molecule type" value="Genomic_DNA"/>
</dbReference>
<dbReference type="Pfam" id="PF00443">
    <property type="entry name" value="UCH"/>
    <property type="match status" value="1"/>
</dbReference>
<feature type="transmembrane region" description="Helical" evidence="2">
    <location>
        <begin position="6"/>
        <end position="32"/>
    </location>
</feature>
<dbReference type="InterPro" id="IPR001394">
    <property type="entry name" value="Peptidase_C19_UCH"/>
</dbReference>